<sequence length="382" mass="40051">MVRAGAVSMSLLVAAGLMIGCLTFSNAARADEEAAPAAVPALTVGTVAAAKRAVARSESFVGRVEAVERVEIMARVSGFLEQIHFTEGSLVQAGDPLYTIEKGLYEAALQQAKGSVESAKAAVVLAQQQKGRTQELLSKEVASQMTMDQRVAQTQQAQASQAMSEADVRTAEINLSYTEITSPITGRIGRTSVTKGNVVGPDSGILTVIVSQDPMYVTFPVSQREFLGAGMGVAGAARDEILVKIAFADGSLYPETGRINFVDVTTDRTTDTIAVRATFPNPKGALVDGQFVNVVLESGTPDEVVVVPQSALLADQQGVYVFVVESGKAVVKRIKPAGETGPNTIVGEGLTEGEMVIIEGLQFVRPDMPVQAAPISNPANPS</sequence>
<dbReference type="InterPro" id="IPR058624">
    <property type="entry name" value="MdtA-like_HH"/>
</dbReference>
<dbReference type="Gene3D" id="1.10.287.470">
    <property type="entry name" value="Helix hairpin bin"/>
    <property type="match status" value="1"/>
</dbReference>
<dbReference type="PROSITE" id="PS51257">
    <property type="entry name" value="PROKAR_LIPOPROTEIN"/>
    <property type="match status" value="1"/>
</dbReference>
<evidence type="ECO:0000313" key="7">
    <source>
        <dbReference type="EMBL" id="TDQ82990.1"/>
    </source>
</evidence>
<dbReference type="GO" id="GO:0046677">
    <property type="term" value="P:response to antibiotic"/>
    <property type="evidence" value="ECO:0007669"/>
    <property type="project" value="TreeGrafter"/>
</dbReference>
<evidence type="ECO:0000259" key="4">
    <source>
        <dbReference type="Pfam" id="PF25917"/>
    </source>
</evidence>
<dbReference type="GO" id="GO:0005886">
    <property type="term" value="C:plasma membrane"/>
    <property type="evidence" value="ECO:0007669"/>
    <property type="project" value="TreeGrafter"/>
</dbReference>
<evidence type="ECO:0000259" key="3">
    <source>
        <dbReference type="Pfam" id="PF25876"/>
    </source>
</evidence>
<dbReference type="PANTHER" id="PTHR30158">
    <property type="entry name" value="ACRA/E-RELATED COMPONENT OF DRUG EFFLUX TRANSPORTER"/>
    <property type="match status" value="1"/>
</dbReference>
<comment type="similarity">
    <text evidence="1">Belongs to the membrane fusion protein (MFP) (TC 8.A.1) family.</text>
</comment>
<gene>
    <name evidence="7" type="ORF">A8950_1272</name>
</gene>
<feature type="domain" description="Multidrug resistance protein MdtA-like barrel-sandwich hybrid" evidence="4">
    <location>
        <begin position="69"/>
        <end position="200"/>
    </location>
</feature>
<protein>
    <submittedName>
        <fullName evidence="7">Membrane fusion protein (Multidrug efflux system)</fullName>
    </submittedName>
</protein>
<comment type="caution">
    <text evidence="7">The sequence shown here is derived from an EMBL/GenBank/DDBJ whole genome shotgun (WGS) entry which is preliminary data.</text>
</comment>
<organism evidence="7 8">
    <name type="scientific">Dongia mobilis</name>
    <dbReference type="NCBI Taxonomy" id="578943"/>
    <lineage>
        <taxon>Bacteria</taxon>
        <taxon>Pseudomonadati</taxon>
        <taxon>Pseudomonadota</taxon>
        <taxon>Alphaproteobacteria</taxon>
        <taxon>Rhodospirillales</taxon>
        <taxon>Dongiaceae</taxon>
        <taxon>Dongia</taxon>
    </lineage>
</organism>
<evidence type="ECO:0000256" key="1">
    <source>
        <dbReference type="ARBA" id="ARBA00009477"/>
    </source>
</evidence>
<feature type="domain" description="Multidrug resistance protein MdtA-like beta-barrel" evidence="5">
    <location>
        <begin position="214"/>
        <end position="299"/>
    </location>
</feature>
<dbReference type="Gene3D" id="2.40.30.170">
    <property type="match status" value="1"/>
</dbReference>
<dbReference type="Proteomes" id="UP000295783">
    <property type="component" value="Unassembled WGS sequence"/>
</dbReference>
<dbReference type="PANTHER" id="PTHR30158:SF3">
    <property type="entry name" value="MULTIDRUG EFFLUX PUMP SUBUNIT ACRA-RELATED"/>
    <property type="match status" value="1"/>
</dbReference>
<evidence type="ECO:0000256" key="2">
    <source>
        <dbReference type="SAM" id="SignalP"/>
    </source>
</evidence>
<dbReference type="EMBL" id="SNYW01000007">
    <property type="protein sequence ID" value="TDQ82990.1"/>
    <property type="molecule type" value="Genomic_DNA"/>
</dbReference>
<name>A0A4V3DES9_9PROT</name>
<reference evidence="7 8" key="1">
    <citation type="submission" date="2019-03" db="EMBL/GenBank/DDBJ databases">
        <title>Genomic Encyclopedia of Type Strains, Phase III (KMG-III): the genomes of soil and plant-associated and newly described type strains.</title>
        <authorList>
            <person name="Whitman W."/>
        </authorList>
    </citation>
    <scope>NUCLEOTIDE SEQUENCE [LARGE SCALE GENOMIC DNA]</scope>
    <source>
        <strain evidence="7 8">CGMCC 1.7660</strain>
    </source>
</reference>
<dbReference type="NCBIfam" id="TIGR01730">
    <property type="entry name" value="RND_mfp"/>
    <property type="match status" value="1"/>
</dbReference>
<dbReference type="Pfam" id="PF25989">
    <property type="entry name" value="YknX_C"/>
    <property type="match status" value="1"/>
</dbReference>
<dbReference type="AlphaFoldDB" id="A0A4V3DES9"/>
<dbReference type="InterPro" id="IPR058625">
    <property type="entry name" value="MdtA-like_BSH"/>
</dbReference>
<dbReference type="Gene3D" id="2.40.420.20">
    <property type="match status" value="1"/>
</dbReference>
<evidence type="ECO:0000259" key="6">
    <source>
        <dbReference type="Pfam" id="PF25989"/>
    </source>
</evidence>
<dbReference type="InterPro" id="IPR058626">
    <property type="entry name" value="MdtA-like_b-barrel"/>
</dbReference>
<accession>A0A4V3DES9</accession>
<feature type="domain" description="Multidrug resistance protein MdtA-like alpha-helical hairpin" evidence="3">
    <location>
        <begin position="109"/>
        <end position="178"/>
    </location>
</feature>
<dbReference type="Pfam" id="PF25944">
    <property type="entry name" value="Beta-barrel_RND"/>
    <property type="match status" value="1"/>
</dbReference>
<evidence type="ECO:0000259" key="5">
    <source>
        <dbReference type="Pfam" id="PF25944"/>
    </source>
</evidence>
<dbReference type="Gene3D" id="2.40.50.100">
    <property type="match status" value="1"/>
</dbReference>
<dbReference type="InterPro" id="IPR006143">
    <property type="entry name" value="RND_pump_MFP"/>
</dbReference>
<dbReference type="GO" id="GO:0022857">
    <property type="term" value="F:transmembrane transporter activity"/>
    <property type="evidence" value="ECO:0007669"/>
    <property type="project" value="InterPro"/>
</dbReference>
<proteinExistence type="inferred from homology"/>
<dbReference type="Pfam" id="PF25917">
    <property type="entry name" value="BSH_RND"/>
    <property type="match status" value="1"/>
</dbReference>
<dbReference type="InterPro" id="IPR058637">
    <property type="entry name" value="YknX-like_C"/>
</dbReference>
<feature type="chain" id="PRO_5020322972" evidence="2">
    <location>
        <begin position="31"/>
        <end position="382"/>
    </location>
</feature>
<dbReference type="GO" id="GO:0030313">
    <property type="term" value="C:cell envelope"/>
    <property type="evidence" value="ECO:0007669"/>
    <property type="project" value="UniProtKB-SubCell"/>
</dbReference>
<dbReference type="SUPFAM" id="SSF111369">
    <property type="entry name" value="HlyD-like secretion proteins"/>
    <property type="match status" value="1"/>
</dbReference>
<feature type="domain" description="YknX-like C-terminal permuted SH3-like" evidence="6">
    <location>
        <begin position="304"/>
        <end position="369"/>
    </location>
</feature>
<keyword evidence="8" id="KW-1185">Reference proteome</keyword>
<dbReference type="Pfam" id="PF25876">
    <property type="entry name" value="HH_MFP_RND"/>
    <property type="match status" value="1"/>
</dbReference>
<keyword evidence="2" id="KW-0732">Signal</keyword>
<feature type="signal peptide" evidence="2">
    <location>
        <begin position="1"/>
        <end position="30"/>
    </location>
</feature>
<evidence type="ECO:0000313" key="8">
    <source>
        <dbReference type="Proteomes" id="UP000295783"/>
    </source>
</evidence>